<dbReference type="Proteomes" id="UP001497516">
    <property type="component" value="Chromosome 5"/>
</dbReference>
<name>A0AAV2EPT0_9ROSI</name>
<organism evidence="1 2">
    <name type="scientific">Linum trigynum</name>
    <dbReference type="NCBI Taxonomy" id="586398"/>
    <lineage>
        <taxon>Eukaryota</taxon>
        <taxon>Viridiplantae</taxon>
        <taxon>Streptophyta</taxon>
        <taxon>Embryophyta</taxon>
        <taxon>Tracheophyta</taxon>
        <taxon>Spermatophyta</taxon>
        <taxon>Magnoliopsida</taxon>
        <taxon>eudicotyledons</taxon>
        <taxon>Gunneridae</taxon>
        <taxon>Pentapetalae</taxon>
        <taxon>rosids</taxon>
        <taxon>fabids</taxon>
        <taxon>Malpighiales</taxon>
        <taxon>Linaceae</taxon>
        <taxon>Linum</taxon>
    </lineage>
</organism>
<accession>A0AAV2EPT0</accession>
<dbReference type="AlphaFoldDB" id="A0AAV2EPT0"/>
<evidence type="ECO:0000313" key="1">
    <source>
        <dbReference type="EMBL" id="CAL1387824.1"/>
    </source>
</evidence>
<sequence length="89" mass="10122">MTNAERKRRKLYANDACPLFQEAAGTTDHILRLYAKTKEVCQQLGLLDNTLALNLTEWMATHLKNPHHDLMFGVATWYYGSKETNGLPA</sequence>
<dbReference type="EMBL" id="OZ034818">
    <property type="protein sequence ID" value="CAL1387824.1"/>
    <property type="molecule type" value="Genomic_DNA"/>
</dbReference>
<keyword evidence="2" id="KW-1185">Reference proteome</keyword>
<proteinExistence type="predicted"/>
<gene>
    <name evidence="1" type="ORF">LTRI10_LOCUS28782</name>
</gene>
<evidence type="ECO:0000313" key="2">
    <source>
        <dbReference type="Proteomes" id="UP001497516"/>
    </source>
</evidence>
<protein>
    <submittedName>
        <fullName evidence="1">Uncharacterized protein</fullName>
    </submittedName>
</protein>
<reference evidence="1 2" key="1">
    <citation type="submission" date="2024-04" db="EMBL/GenBank/DDBJ databases">
        <authorList>
            <person name="Fracassetti M."/>
        </authorList>
    </citation>
    <scope>NUCLEOTIDE SEQUENCE [LARGE SCALE GENOMIC DNA]</scope>
</reference>